<evidence type="ECO:0000313" key="2">
    <source>
        <dbReference type="EMBL" id="SFJ95131.1"/>
    </source>
</evidence>
<feature type="transmembrane region" description="Helical" evidence="1">
    <location>
        <begin position="15"/>
        <end position="34"/>
    </location>
</feature>
<protein>
    <submittedName>
        <fullName evidence="2">Uncharacterized protein</fullName>
    </submittedName>
</protein>
<organism evidence="2 3">
    <name type="scientific">Marinilactibacillus piezotolerans</name>
    <dbReference type="NCBI Taxonomy" id="258723"/>
    <lineage>
        <taxon>Bacteria</taxon>
        <taxon>Bacillati</taxon>
        <taxon>Bacillota</taxon>
        <taxon>Bacilli</taxon>
        <taxon>Lactobacillales</taxon>
        <taxon>Carnobacteriaceae</taxon>
        <taxon>Marinilactibacillus</taxon>
    </lineage>
</organism>
<keyword evidence="1" id="KW-1133">Transmembrane helix</keyword>
<dbReference type="EMBL" id="FOSJ01000003">
    <property type="protein sequence ID" value="SFJ95131.1"/>
    <property type="molecule type" value="Genomic_DNA"/>
</dbReference>
<dbReference type="RefSeq" id="WP_091895705.1">
    <property type="nucleotide sequence ID" value="NZ_FOSJ01000003.1"/>
</dbReference>
<accession>A0A1I3VLV8</accession>
<sequence length="74" mass="8464">MEIIYLLQEVLEIRWPILLFELIFLFGGIMLVVAGTKVRKQSKSTALMSIILGVIIILISLYLLFWAVMFGYNG</sequence>
<gene>
    <name evidence="2" type="ORF">SAMN04488569_100361</name>
</gene>
<keyword evidence="1" id="KW-0812">Transmembrane</keyword>
<reference evidence="3" key="1">
    <citation type="submission" date="2016-10" db="EMBL/GenBank/DDBJ databases">
        <authorList>
            <person name="Varghese N."/>
            <person name="Submissions S."/>
        </authorList>
    </citation>
    <scope>NUCLEOTIDE SEQUENCE [LARGE SCALE GENOMIC DNA]</scope>
    <source>
        <strain evidence="3">DSM 16108</strain>
    </source>
</reference>
<feature type="transmembrane region" description="Helical" evidence="1">
    <location>
        <begin position="46"/>
        <end position="72"/>
    </location>
</feature>
<dbReference type="AlphaFoldDB" id="A0A1I3VLV8"/>
<dbReference type="Proteomes" id="UP000199589">
    <property type="component" value="Unassembled WGS sequence"/>
</dbReference>
<name>A0A1I3VLV8_9LACT</name>
<evidence type="ECO:0000313" key="3">
    <source>
        <dbReference type="Proteomes" id="UP000199589"/>
    </source>
</evidence>
<keyword evidence="3" id="KW-1185">Reference proteome</keyword>
<keyword evidence="1" id="KW-0472">Membrane</keyword>
<evidence type="ECO:0000256" key="1">
    <source>
        <dbReference type="SAM" id="Phobius"/>
    </source>
</evidence>
<proteinExistence type="predicted"/>